<reference evidence="2" key="2">
    <citation type="submission" date="2020-09" db="EMBL/GenBank/DDBJ databases">
        <authorList>
            <person name="Sun Q."/>
            <person name="Ohkuma M."/>
        </authorList>
    </citation>
    <scope>NUCLEOTIDE SEQUENCE</scope>
    <source>
        <strain evidence="2">JCM 3172</strain>
    </source>
</reference>
<sequence>MSETSTASPFMTTKELAAILHTTTNAVLIMRHRGQAPQGMRRGRQVLFRRTTVEAWLAACEAADELGQRAAA</sequence>
<name>A0A918H708_9ACTN</name>
<gene>
    <name evidence="2" type="ORF">GCM10014713_41730</name>
</gene>
<keyword evidence="3" id="KW-1185">Reference proteome</keyword>
<organism evidence="2 3">
    <name type="scientific">Streptomyces purpureus</name>
    <dbReference type="NCBI Taxonomy" id="1951"/>
    <lineage>
        <taxon>Bacteria</taxon>
        <taxon>Bacillati</taxon>
        <taxon>Actinomycetota</taxon>
        <taxon>Actinomycetes</taxon>
        <taxon>Kitasatosporales</taxon>
        <taxon>Streptomycetaceae</taxon>
        <taxon>Streptomyces</taxon>
    </lineage>
</organism>
<dbReference type="AlphaFoldDB" id="A0A918H708"/>
<dbReference type="Proteomes" id="UP000619486">
    <property type="component" value="Unassembled WGS sequence"/>
</dbReference>
<evidence type="ECO:0000313" key="2">
    <source>
        <dbReference type="EMBL" id="GGT43666.1"/>
    </source>
</evidence>
<accession>A0A918H708</accession>
<dbReference type="InterPro" id="IPR041657">
    <property type="entry name" value="HTH_17"/>
</dbReference>
<dbReference type="RefSeq" id="WP_229833101.1">
    <property type="nucleotide sequence ID" value="NZ_BMQQ01000016.1"/>
</dbReference>
<dbReference type="Pfam" id="PF12728">
    <property type="entry name" value="HTH_17"/>
    <property type="match status" value="1"/>
</dbReference>
<evidence type="ECO:0000259" key="1">
    <source>
        <dbReference type="Pfam" id="PF12728"/>
    </source>
</evidence>
<protein>
    <recommendedName>
        <fullName evidence="1">Helix-turn-helix domain-containing protein</fullName>
    </recommendedName>
</protein>
<proteinExistence type="predicted"/>
<feature type="domain" description="Helix-turn-helix" evidence="1">
    <location>
        <begin position="10"/>
        <end position="60"/>
    </location>
</feature>
<dbReference type="EMBL" id="BMQQ01000016">
    <property type="protein sequence ID" value="GGT43666.1"/>
    <property type="molecule type" value="Genomic_DNA"/>
</dbReference>
<comment type="caution">
    <text evidence="2">The sequence shown here is derived from an EMBL/GenBank/DDBJ whole genome shotgun (WGS) entry which is preliminary data.</text>
</comment>
<dbReference type="InterPro" id="IPR009061">
    <property type="entry name" value="DNA-bd_dom_put_sf"/>
</dbReference>
<reference evidence="2" key="1">
    <citation type="journal article" date="2014" name="Int. J. Syst. Evol. Microbiol.">
        <title>Complete genome sequence of Corynebacterium casei LMG S-19264T (=DSM 44701T), isolated from a smear-ripened cheese.</title>
        <authorList>
            <consortium name="US DOE Joint Genome Institute (JGI-PGF)"/>
            <person name="Walter F."/>
            <person name="Albersmeier A."/>
            <person name="Kalinowski J."/>
            <person name="Ruckert C."/>
        </authorList>
    </citation>
    <scope>NUCLEOTIDE SEQUENCE</scope>
    <source>
        <strain evidence="2">JCM 3172</strain>
    </source>
</reference>
<dbReference type="SUPFAM" id="SSF46955">
    <property type="entry name" value="Putative DNA-binding domain"/>
    <property type="match status" value="1"/>
</dbReference>
<evidence type="ECO:0000313" key="3">
    <source>
        <dbReference type="Proteomes" id="UP000619486"/>
    </source>
</evidence>